<reference evidence="3" key="2">
    <citation type="submission" date="2024-04" db="EMBL/GenBank/DDBJ databases">
        <authorList>
            <person name="Chen Y."/>
            <person name="Shah S."/>
            <person name="Dougan E. K."/>
            <person name="Thang M."/>
            <person name="Chan C."/>
        </authorList>
    </citation>
    <scope>NUCLEOTIDE SEQUENCE [LARGE SCALE GENOMIC DNA]</scope>
</reference>
<dbReference type="EMBL" id="CAMXCT030000272">
    <property type="protein sequence ID" value="CAL4763761.1"/>
    <property type="molecule type" value="Genomic_DNA"/>
</dbReference>
<feature type="region of interest" description="Disordered" evidence="1">
    <location>
        <begin position="329"/>
        <end position="366"/>
    </location>
</feature>
<feature type="region of interest" description="Disordered" evidence="1">
    <location>
        <begin position="214"/>
        <end position="236"/>
    </location>
</feature>
<feature type="compositionally biased region" description="Low complexity" evidence="1">
    <location>
        <begin position="331"/>
        <end position="346"/>
    </location>
</feature>
<keyword evidence="4" id="KW-1185">Reference proteome</keyword>
<reference evidence="2" key="1">
    <citation type="submission" date="2022-10" db="EMBL/GenBank/DDBJ databases">
        <authorList>
            <person name="Chen Y."/>
            <person name="Dougan E. K."/>
            <person name="Chan C."/>
            <person name="Rhodes N."/>
            <person name="Thang M."/>
        </authorList>
    </citation>
    <scope>NUCLEOTIDE SEQUENCE</scope>
</reference>
<dbReference type="AlphaFoldDB" id="A0A9P1BN95"/>
<evidence type="ECO:0000313" key="3">
    <source>
        <dbReference type="EMBL" id="CAL1129824.1"/>
    </source>
</evidence>
<organism evidence="2">
    <name type="scientific">Cladocopium goreaui</name>
    <dbReference type="NCBI Taxonomy" id="2562237"/>
    <lineage>
        <taxon>Eukaryota</taxon>
        <taxon>Sar</taxon>
        <taxon>Alveolata</taxon>
        <taxon>Dinophyceae</taxon>
        <taxon>Suessiales</taxon>
        <taxon>Symbiodiniaceae</taxon>
        <taxon>Cladocopium</taxon>
    </lineage>
</organism>
<evidence type="ECO:0000313" key="4">
    <source>
        <dbReference type="Proteomes" id="UP001152797"/>
    </source>
</evidence>
<evidence type="ECO:0000256" key="1">
    <source>
        <dbReference type="SAM" id="MobiDB-lite"/>
    </source>
</evidence>
<proteinExistence type="predicted"/>
<feature type="non-terminal residue" evidence="2">
    <location>
        <position position="1"/>
    </location>
</feature>
<accession>A0A9P1BN95</accession>
<evidence type="ECO:0000313" key="2">
    <source>
        <dbReference type="EMBL" id="CAI3976449.1"/>
    </source>
</evidence>
<dbReference type="EMBL" id="CAMXCT010000272">
    <property type="protein sequence ID" value="CAI3976449.1"/>
    <property type="molecule type" value="Genomic_DNA"/>
</dbReference>
<dbReference type="EMBL" id="CAMXCT020000272">
    <property type="protein sequence ID" value="CAL1129824.1"/>
    <property type="molecule type" value="Genomic_DNA"/>
</dbReference>
<comment type="caution">
    <text evidence="2">The sequence shown here is derived from an EMBL/GenBank/DDBJ whole genome shotgun (WGS) entry which is preliminary data.</text>
</comment>
<gene>
    <name evidence="2" type="ORF">C1SCF055_LOCUS4667</name>
</gene>
<dbReference type="Proteomes" id="UP001152797">
    <property type="component" value="Unassembled WGS sequence"/>
</dbReference>
<name>A0A9P1BN95_9DINO</name>
<sequence length="366" mass="40793">MGNYDEQGLKVQPQEAAGVELPWDDARQLVEAIVLSRVDTPDDAVKVLGQSWVPTWDGWKELRQCATERCCVAIAERLCDIAQQNAPYQSKTDIHALQALASEGFIWRKAVSHGVNNCLIDSLMLCLSYEHILPNNLTTDVTARRRVAAACRKHLIQEIGDEVAPGSNGLFPFLDAHRDGPRIVDFLLHWFRVVARSNMLIHVHDRFGEHAAGSQLNDLQREPQRSGGTPEKPSCSKDARFHLCRTCQASLEPKQLEGNEAFDLQHHLAKAVSAEVHVYDSTTTDLSVPRDVYTIGRLDSLLVPVFRLYRYKNGRYAALLPANPAERPVFTSGASQTATQQDASASPARKTEMNVPPRRVRHKAPP</sequence>
<protein>
    <submittedName>
        <fullName evidence="2">Uncharacterized protein</fullName>
    </submittedName>
</protein>